<organism evidence="1 2">
    <name type="scientific">Paracoccus isoporae</name>
    <dbReference type="NCBI Taxonomy" id="591205"/>
    <lineage>
        <taxon>Bacteria</taxon>
        <taxon>Pseudomonadati</taxon>
        <taxon>Pseudomonadota</taxon>
        <taxon>Alphaproteobacteria</taxon>
        <taxon>Rhodobacterales</taxon>
        <taxon>Paracoccaceae</taxon>
        <taxon>Paracoccus</taxon>
    </lineage>
</organism>
<proteinExistence type="predicted"/>
<dbReference type="Gene3D" id="2.30.110.10">
    <property type="entry name" value="Electron Transport, Fmn-binding Protein, Chain A"/>
    <property type="match status" value="1"/>
</dbReference>
<evidence type="ECO:0000313" key="2">
    <source>
        <dbReference type="Proteomes" id="UP000199344"/>
    </source>
</evidence>
<dbReference type="RefSeq" id="WP_090523304.1">
    <property type="nucleotide sequence ID" value="NZ_FNAH01000005.1"/>
</dbReference>
<reference evidence="1 2" key="1">
    <citation type="submission" date="2016-10" db="EMBL/GenBank/DDBJ databases">
        <authorList>
            <person name="de Groot N.N."/>
        </authorList>
    </citation>
    <scope>NUCLEOTIDE SEQUENCE [LARGE SCALE GENOMIC DNA]</scope>
    <source>
        <strain evidence="1 2">DSM 22220</strain>
    </source>
</reference>
<keyword evidence="2" id="KW-1185">Reference proteome</keyword>
<dbReference type="EMBL" id="FNAH01000005">
    <property type="protein sequence ID" value="SDE25599.1"/>
    <property type="molecule type" value="Genomic_DNA"/>
</dbReference>
<dbReference type="AlphaFoldDB" id="A0A1G7BEX8"/>
<gene>
    <name evidence="1" type="ORF">SAMN05421538_10574</name>
</gene>
<accession>A0A1G7BEX8</accession>
<dbReference type="OrthoDB" id="9814594at2"/>
<dbReference type="Proteomes" id="UP000199344">
    <property type="component" value="Unassembled WGS sequence"/>
</dbReference>
<evidence type="ECO:0000313" key="1">
    <source>
        <dbReference type="EMBL" id="SDE25599.1"/>
    </source>
</evidence>
<dbReference type="STRING" id="591205.SAMN05421538_10574"/>
<dbReference type="InterPro" id="IPR012349">
    <property type="entry name" value="Split_barrel_FMN-bd"/>
</dbReference>
<name>A0A1G7BEX8_9RHOB</name>
<dbReference type="SUPFAM" id="SSF50475">
    <property type="entry name" value="FMN-binding split barrel"/>
    <property type="match status" value="1"/>
</dbReference>
<sequence>MTTNPLLDVDEDARQLARRLIAQMQHAVLAVTDPAHGAPHLSRIAAQPDLDGTPMGWLSAIAIHSRLLTDTRQAGLLIEDARASGEAMTRPRLSLQVIAVPQPRDDARNPARMRAWLARNPKARVYATLPDFRFWRLEPQGGLLNAGFGRACRLSADDLKIPPERVRRGD</sequence>
<evidence type="ECO:0008006" key="3">
    <source>
        <dbReference type="Google" id="ProtNLM"/>
    </source>
</evidence>
<protein>
    <recommendedName>
        <fullName evidence="3">Pyridoxamine 5'-phosphate oxidase putative domain-containing protein</fullName>
    </recommendedName>
</protein>